<evidence type="ECO:0000256" key="1">
    <source>
        <dbReference type="SAM" id="MobiDB-lite"/>
    </source>
</evidence>
<accession>A0A934WM91</accession>
<dbReference type="RefSeq" id="WP_201169485.1">
    <property type="nucleotide sequence ID" value="NZ_JAEPWM010000003.1"/>
</dbReference>
<proteinExistence type="predicted"/>
<comment type="caution">
    <text evidence="2">The sequence shown here is derived from an EMBL/GenBank/DDBJ whole genome shotgun (WGS) entry which is preliminary data.</text>
</comment>
<dbReference type="AlphaFoldDB" id="A0A934WM91"/>
<feature type="compositionally biased region" description="Polar residues" evidence="1">
    <location>
        <begin position="24"/>
        <end position="33"/>
    </location>
</feature>
<organism evidence="2 3">
    <name type="scientific">Ramlibacter ginsenosidimutans</name>
    <dbReference type="NCBI Taxonomy" id="502333"/>
    <lineage>
        <taxon>Bacteria</taxon>
        <taxon>Pseudomonadati</taxon>
        <taxon>Pseudomonadota</taxon>
        <taxon>Betaproteobacteria</taxon>
        <taxon>Burkholderiales</taxon>
        <taxon>Comamonadaceae</taxon>
        <taxon>Ramlibacter</taxon>
    </lineage>
</organism>
<name>A0A934WM91_9BURK</name>
<evidence type="ECO:0000313" key="3">
    <source>
        <dbReference type="Proteomes" id="UP000630528"/>
    </source>
</evidence>
<dbReference type="Proteomes" id="UP000630528">
    <property type="component" value="Unassembled WGS sequence"/>
</dbReference>
<sequence>MSNTRQRAQWAEHLKDEAAELRAQQVSAGSTHSPVEGPLPHSADALESAVHAERERCCAIASRWTSEAEVHRAFAEWTEWETRAAVEMARAILRGIREGQRGDSPA</sequence>
<reference evidence="2" key="2">
    <citation type="submission" date="2021-01" db="EMBL/GenBank/DDBJ databases">
        <authorList>
            <person name="Kang M."/>
        </authorList>
    </citation>
    <scope>NUCLEOTIDE SEQUENCE</scope>
    <source>
        <strain evidence="2">KACC 17527</strain>
    </source>
</reference>
<feature type="region of interest" description="Disordered" evidence="1">
    <location>
        <begin position="20"/>
        <end position="41"/>
    </location>
</feature>
<keyword evidence="3" id="KW-1185">Reference proteome</keyword>
<dbReference type="EMBL" id="JAEPWM010000003">
    <property type="protein sequence ID" value="MBK6006396.1"/>
    <property type="molecule type" value="Genomic_DNA"/>
</dbReference>
<protein>
    <submittedName>
        <fullName evidence="2">Uncharacterized protein</fullName>
    </submittedName>
</protein>
<reference evidence="2" key="1">
    <citation type="journal article" date="2012" name="J. Microbiol. Biotechnol.">
        <title>Ramlibacter ginsenosidimutans sp. nov., with ginsenoside-converting activity.</title>
        <authorList>
            <person name="Wang L."/>
            <person name="An D.S."/>
            <person name="Kim S.G."/>
            <person name="Jin F.X."/>
            <person name="Kim S.C."/>
            <person name="Lee S.T."/>
            <person name="Im W.T."/>
        </authorList>
    </citation>
    <scope>NUCLEOTIDE SEQUENCE</scope>
    <source>
        <strain evidence="2">KACC 17527</strain>
    </source>
</reference>
<gene>
    <name evidence="2" type="ORF">JJB11_09860</name>
</gene>
<evidence type="ECO:0000313" key="2">
    <source>
        <dbReference type="EMBL" id="MBK6006396.1"/>
    </source>
</evidence>